<dbReference type="EMBL" id="NEDP02004404">
    <property type="protein sequence ID" value="OWF45798.1"/>
    <property type="molecule type" value="Genomic_DNA"/>
</dbReference>
<name>A0A210QAP0_MIZYE</name>
<gene>
    <name evidence="2" type="ORF">KP79_PYT13035</name>
</gene>
<evidence type="ECO:0008006" key="4">
    <source>
        <dbReference type="Google" id="ProtNLM"/>
    </source>
</evidence>
<feature type="transmembrane region" description="Helical" evidence="1">
    <location>
        <begin position="320"/>
        <end position="338"/>
    </location>
</feature>
<dbReference type="OrthoDB" id="10253254at2759"/>
<feature type="transmembrane region" description="Helical" evidence="1">
    <location>
        <begin position="172"/>
        <end position="197"/>
    </location>
</feature>
<comment type="caution">
    <text evidence="2">The sequence shown here is derived from an EMBL/GenBank/DDBJ whole genome shotgun (WGS) entry which is preliminary data.</text>
</comment>
<feature type="transmembrane region" description="Helical" evidence="1">
    <location>
        <begin position="29"/>
        <end position="52"/>
    </location>
</feature>
<dbReference type="STRING" id="6573.A0A210QAP0"/>
<evidence type="ECO:0000256" key="1">
    <source>
        <dbReference type="SAM" id="Phobius"/>
    </source>
</evidence>
<keyword evidence="1" id="KW-0472">Membrane</keyword>
<keyword evidence="3" id="KW-1185">Reference proteome</keyword>
<keyword evidence="1" id="KW-1133">Transmembrane helix</keyword>
<reference evidence="2 3" key="1">
    <citation type="journal article" date="2017" name="Nat. Ecol. Evol.">
        <title>Scallop genome provides insights into evolution of bilaterian karyotype and development.</title>
        <authorList>
            <person name="Wang S."/>
            <person name="Zhang J."/>
            <person name="Jiao W."/>
            <person name="Li J."/>
            <person name="Xun X."/>
            <person name="Sun Y."/>
            <person name="Guo X."/>
            <person name="Huan P."/>
            <person name="Dong B."/>
            <person name="Zhang L."/>
            <person name="Hu X."/>
            <person name="Sun X."/>
            <person name="Wang J."/>
            <person name="Zhao C."/>
            <person name="Wang Y."/>
            <person name="Wang D."/>
            <person name="Huang X."/>
            <person name="Wang R."/>
            <person name="Lv J."/>
            <person name="Li Y."/>
            <person name="Zhang Z."/>
            <person name="Liu B."/>
            <person name="Lu W."/>
            <person name="Hui Y."/>
            <person name="Liang J."/>
            <person name="Zhou Z."/>
            <person name="Hou R."/>
            <person name="Li X."/>
            <person name="Liu Y."/>
            <person name="Li H."/>
            <person name="Ning X."/>
            <person name="Lin Y."/>
            <person name="Zhao L."/>
            <person name="Xing Q."/>
            <person name="Dou J."/>
            <person name="Li Y."/>
            <person name="Mao J."/>
            <person name="Guo H."/>
            <person name="Dou H."/>
            <person name="Li T."/>
            <person name="Mu C."/>
            <person name="Jiang W."/>
            <person name="Fu Q."/>
            <person name="Fu X."/>
            <person name="Miao Y."/>
            <person name="Liu J."/>
            <person name="Yu Q."/>
            <person name="Li R."/>
            <person name="Liao H."/>
            <person name="Li X."/>
            <person name="Kong Y."/>
            <person name="Jiang Z."/>
            <person name="Chourrout D."/>
            <person name="Li R."/>
            <person name="Bao Z."/>
        </authorList>
    </citation>
    <scope>NUCLEOTIDE SEQUENCE [LARGE SCALE GENOMIC DNA]</scope>
    <source>
        <strain evidence="2 3">PY_sf001</strain>
    </source>
</reference>
<feature type="transmembrane region" description="Helical" evidence="1">
    <location>
        <begin position="237"/>
        <end position="256"/>
    </location>
</feature>
<organism evidence="2 3">
    <name type="scientific">Mizuhopecten yessoensis</name>
    <name type="common">Japanese scallop</name>
    <name type="synonym">Patinopecten yessoensis</name>
    <dbReference type="NCBI Taxonomy" id="6573"/>
    <lineage>
        <taxon>Eukaryota</taxon>
        <taxon>Metazoa</taxon>
        <taxon>Spiralia</taxon>
        <taxon>Lophotrochozoa</taxon>
        <taxon>Mollusca</taxon>
        <taxon>Bivalvia</taxon>
        <taxon>Autobranchia</taxon>
        <taxon>Pteriomorphia</taxon>
        <taxon>Pectinida</taxon>
        <taxon>Pectinoidea</taxon>
        <taxon>Pectinidae</taxon>
        <taxon>Mizuhopecten</taxon>
    </lineage>
</organism>
<dbReference type="Gene3D" id="1.20.120.1760">
    <property type="match status" value="1"/>
</dbReference>
<accession>A0A210QAP0</accession>
<sequence length="352" mass="40505">MKELQQMQREAPSRMISYLFHSARNERNLMMMVSVLLLMYFFFMDIILYASLQNTNLLDQKRDGPYSPFHPLSVKLIMTDPASHYIINPTTEYFDQITQFSKIFYFITPNVISTFHLFLGLLAAKFVSSESLRNRRLGVVLYEIRSWLDGYDGVVYRSQSGKSLYKSNRHTFGYLVDSVCDTTAGLALCFGCLFYLWKCPPTSKTTTIPEVLPWTKPTESNVQIAGEKTNGKPSKNIMFFKVLCFGLMLALASLTWDRTVESYASVLQKSMETTQQTELQTTVLHSTGTWVIVWIWRLCEGQAMLQMILIAIFIDKVWEFLNLIQYSGFVILGALNIFSEIHIRHAKLIIGM</sequence>
<evidence type="ECO:0000313" key="2">
    <source>
        <dbReference type="EMBL" id="OWF45798.1"/>
    </source>
</evidence>
<feature type="transmembrane region" description="Helical" evidence="1">
    <location>
        <begin position="103"/>
        <end position="127"/>
    </location>
</feature>
<feature type="transmembrane region" description="Helical" evidence="1">
    <location>
        <begin position="294"/>
        <end position="314"/>
    </location>
</feature>
<proteinExistence type="predicted"/>
<dbReference type="InterPro" id="IPR043130">
    <property type="entry name" value="CDP-OH_PTrfase_TM_dom"/>
</dbReference>
<evidence type="ECO:0000313" key="3">
    <source>
        <dbReference type="Proteomes" id="UP000242188"/>
    </source>
</evidence>
<keyword evidence="1" id="KW-0812">Transmembrane</keyword>
<dbReference type="AlphaFoldDB" id="A0A210QAP0"/>
<protein>
    <recommendedName>
        <fullName evidence="4">Ceramide phosphoethanolamine synthase</fullName>
    </recommendedName>
</protein>
<dbReference type="Proteomes" id="UP000242188">
    <property type="component" value="Unassembled WGS sequence"/>
</dbReference>